<feature type="compositionally biased region" description="Basic and acidic residues" evidence="1">
    <location>
        <begin position="1"/>
        <end position="15"/>
    </location>
</feature>
<feature type="region of interest" description="Disordered" evidence="1">
    <location>
        <begin position="391"/>
        <end position="443"/>
    </location>
</feature>
<evidence type="ECO:0000313" key="3">
    <source>
        <dbReference type="Proteomes" id="UP001163046"/>
    </source>
</evidence>
<comment type="caution">
    <text evidence="2">The sequence shown here is derived from an EMBL/GenBank/DDBJ whole genome shotgun (WGS) entry which is preliminary data.</text>
</comment>
<feature type="compositionally biased region" description="Low complexity" evidence="1">
    <location>
        <begin position="417"/>
        <end position="433"/>
    </location>
</feature>
<feature type="compositionally biased region" description="Basic and acidic residues" evidence="1">
    <location>
        <begin position="178"/>
        <end position="194"/>
    </location>
</feature>
<feature type="compositionally biased region" description="Polar residues" evidence="1">
    <location>
        <begin position="111"/>
        <end position="125"/>
    </location>
</feature>
<feature type="compositionally biased region" description="Basic and acidic residues" evidence="1">
    <location>
        <begin position="505"/>
        <end position="524"/>
    </location>
</feature>
<feature type="region of interest" description="Disordered" evidence="1">
    <location>
        <begin position="232"/>
        <end position="252"/>
    </location>
</feature>
<protein>
    <submittedName>
        <fullName evidence="2">Uncharacterized protein</fullName>
    </submittedName>
</protein>
<sequence length="888" mass="99002">MMSKLEADKQEERRKMCGSMQDVRNLQVEIEPLNSFSRSTATARKLTGNERDLRERAESPDLFSTPPEDEEQLSNITASKNVDSDTEFPDSPPLPVTVRSPEVDPNDESGKATSSQQAASPGTSLRQEKGDTRRKLKLRRTRRPESDLTNQKEKNLEDGPERTECDIQEQETPSANSKIEERVTASGEKRKLSPDIDDFTDDEEPIQVLRKRVSLKRKKASEFFDSVDWDDLQDVDNKGTKRPPDGVNDPLPKRIAVVSDTDEKTNEKELSTESRQLRTPTNCAIRLFRKYKKPRCRPTTFKEAMEANLYFAPPGFDLPSYTQLIIRMFEKYRRQLYVAQSKVKTRIPWGHPVVTGNIQGALDALLPGKSTASIGMRSSAFIRGALRGATSTDVNNQSEQNIFDRRRTLRSSGKQATVSTSTSKTTSASTTTTPFKVDSDSDDDDCMMKSYLDEIARPSASTSTKKPATGWSKTRASSNREFGEARESRKAESPGEASVKTQTSSKDRVCDKKSYGKAETREPAMNDQDVSFGANVVLDSNSSEIQSNTVDSSAQKLQNDSKGTNNYSRMSQTKLDSETSTSKGGVLPESKTTEDEVCVMDIEQENQAEVIRPPKRRSILRPFDDDSTDDERHMSPPIFSLRFPGKESSVDCEMPSPRRENDAEIRTFVDSGEDGGGEDVNNDHDPLTSQSLTPQSESQRIVGKSVLETMAAEGDELMPSQALSSESGEAFNEPVEETVEECNVTRTASSSMNQGEERFVEEEKIAVDVDEDASQLARRLRSERAAAAAERRHKQTTGRRDVREACSSSARDDFSMIQPQIENTEEVEQQQESTVECPLCYQHFTSKEIEAHASDCQGPPPSPQAPSYSAQTWEETGARSEPGPSFRR</sequence>
<dbReference type="EMBL" id="MU825880">
    <property type="protein sequence ID" value="KAJ7385602.1"/>
    <property type="molecule type" value="Genomic_DNA"/>
</dbReference>
<dbReference type="OrthoDB" id="5979770at2759"/>
<feature type="compositionally biased region" description="Polar residues" evidence="1">
    <location>
        <begin position="391"/>
        <end position="401"/>
    </location>
</feature>
<feature type="compositionally biased region" description="Basic and acidic residues" evidence="1">
    <location>
        <begin position="143"/>
        <end position="165"/>
    </location>
</feature>
<feature type="compositionally biased region" description="Acidic residues" evidence="1">
    <location>
        <begin position="595"/>
        <end position="606"/>
    </location>
</feature>
<feature type="compositionally biased region" description="Polar residues" evidence="1">
    <location>
        <begin position="459"/>
        <end position="480"/>
    </location>
</feature>
<feature type="compositionally biased region" description="Basic and acidic residues" evidence="1">
    <location>
        <begin position="798"/>
        <end position="814"/>
    </location>
</feature>
<evidence type="ECO:0000313" key="2">
    <source>
        <dbReference type="EMBL" id="KAJ7385602.1"/>
    </source>
</evidence>
<feature type="compositionally biased region" description="Basic and acidic residues" evidence="1">
    <location>
        <begin position="47"/>
        <end position="59"/>
    </location>
</feature>
<feature type="region of interest" description="Disordered" evidence="1">
    <location>
        <begin position="783"/>
        <end position="832"/>
    </location>
</feature>
<dbReference type="Proteomes" id="UP001163046">
    <property type="component" value="Unassembled WGS sequence"/>
</dbReference>
<feature type="compositionally biased region" description="Basic and acidic residues" evidence="1">
    <location>
        <begin position="481"/>
        <end position="493"/>
    </location>
</feature>
<feature type="region of interest" description="Disordered" evidence="1">
    <location>
        <begin position="719"/>
        <end position="738"/>
    </location>
</feature>
<keyword evidence="3" id="KW-1185">Reference proteome</keyword>
<organism evidence="2 3">
    <name type="scientific">Desmophyllum pertusum</name>
    <dbReference type="NCBI Taxonomy" id="174260"/>
    <lineage>
        <taxon>Eukaryota</taxon>
        <taxon>Metazoa</taxon>
        <taxon>Cnidaria</taxon>
        <taxon>Anthozoa</taxon>
        <taxon>Hexacorallia</taxon>
        <taxon>Scleractinia</taxon>
        <taxon>Caryophylliina</taxon>
        <taxon>Caryophylliidae</taxon>
        <taxon>Desmophyllum</taxon>
    </lineage>
</organism>
<feature type="region of interest" description="Disordered" evidence="1">
    <location>
        <begin position="1"/>
        <end position="198"/>
    </location>
</feature>
<feature type="compositionally biased region" description="Polar residues" evidence="1">
    <location>
        <begin position="544"/>
        <end position="583"/>
    </location>
</feature>
<name>A0A9X0D375_9CNID</name>
<feature type="compositionally biased region" description="Basic and acidic residues" evidence="1">
    <location>
        <begin position="656"/>
        <end position="667"/>
    </location>
</feature>
<feature type="compositionally biased region" description="Polar residues" evidence="1">
    <location>
        <begin position="687"/>
        <end position="699"/>
    </location>
</feature>
<gene>
    <name evidence="2" type="ORF">OS493_015187</name>
</gene>
<feature type="region of interest" description="Disordered" evidence="1">
    <location>
        <begin position="457"/>
        <end position="531"/>
    </location>
</feature>
<feature type="compositionally biased region" description="Basic and acidic residues" evidence="1">
    <location>
        <begin position="235"/>
        <end position="244"/>
    </location>
</feature>
<evidence type="ECO:0000256" key="1">
    <source>
        <dbReference type="SAM" id="MobiDB-lite"/>
    </source>
</evidence>
<feature type="region of interest" description="Disordered" evidence="1">
    <location>
        <begin position="851"/>
        <end position="888"/>
    </location>
</feature>
<accession>A0A9X0D375</accession>
<proteinExistence type="predicted"/>
<reference evidence="2" key="1">
    <citation type="submission" date="2023-01" db="EMBL/GenBank/DDBJ databases">
        <title>Genome assembly of the deep-sea coral Lophelia pertusa.</title>
        <authorList>
            <person name="Herrera S."/>
            <person name="Cordes E."/>
        </authorList>
    </citation>
    <scope>NUCLEOTIDE SEQUENCE</scope>
    <source>
        <strain evidence="2">USNM1676648</strain>
        <tissue evidence="2">Polyp</tissue>
    </source>
</reference>
<dbReference type="AlphaFoldDB" id="A0A9X0D375"/>
<feature type="region of interest" description="Disordered" evidence="1">
    <location>
        <begin position="544"/>
        <end position="700"/>
    </location>
</feature>